<reference evidence="3 4" key="3">
    <citation type="submission" date="2021-02" db="EMBL/GenBank/DDBJ databases">
        <authorList>
            <person name="Merkel A.Y."/>
        </authorList>
    </citation>
    <scope>NUCLEOTIDE SEQUENCE [LARGE SCALE GENOMIC DNA]</scope>
    <source>
        <strain evidence="3 4">T05b</strain>
    </source>
</reference>
<dbReference type="EMBL" id="JAFHKK010000022">
    <property type="protein sequence ID" value="MBN2965021.1"/>
    <property type="molecule type" value="Genomic_DNA"/>
</dbReference>
<keyword evidence="3" id="KW-0808">Transferase</keyword>
<dbReference type="GO" id="GO:0016779">
    <property type="term" value="F:nucleotidyltransferase activity"/>
    <property type="evidence" value="ECO:0007669"/>
    <property type="project" value="UniProtKB-KW"/>
</dbReference>
<dbReference type="SUPFAM" id="SSF52374">
    <property type="entry name" value="Nucleotidylyl transferase"/>
    <property type="match status" value="1"/>
</dbReference>
<accession>A0ABS2WTN5</accession>
<sequence length="397" mass="45365">MVSPRKNKQLFIDKEALATLALAKEGILGKVTKLMNKEEAVSTNETGYYKGSPMPFSFIMAPNGRRNQEVITSCKTGEILDLIVGREKKGEVVVEDYFEIDKVKRITNIFGTYDPSDHETQVLLKRLGKLAISGEFTLDFDEVKESKERIRQAKEELGAKKITALMMTARPFHRAHERLLRMALEKADLLVIFLLKPNKIDPFSFELRLKSLQYFVDNYLPKNRVLIVPFENTYIFAGHNNPVLESIAAYNFGCTKLVIGQNHSGIGMYFDKNQPHSSLDRYKKDLPLEVVILSEFVYCNICKTLVSTKTCPHGQHHHIKYHSESLKALLTAGILPPAVLMRKDISAILLSELFPNRFENIQRIYDDIFPNAGLLESHDEKDFYLELMKLYQTTSLV</sequence>
<protein>
    <submittedName>
        <fullName evidence="3">Sulfate adenylyltransferase</fullName>
    </submittedName>
</protein>
<proteinExistence type="predicted"/>
<reference evidence="3 4" key="1">
    <citation type="submission" date="2021-02" db="EMBL/GenBank/DDBJ databases">
        <title>Sulfurospirillum tamanensis sp. nov.</title>
        <authorList>
            <person name="Frolova A."/>
            <person name="Merkel A."/>
            <person name="Slobodkin A."/>
        </authorList>
    </citation>
    <scope>NUCLEOTIDE SEQUENCE [LARGE SCALE GENOMIC DNA]</scope>
    <source>
        <strain evidence="3 4">T05b</strain>
    </source>
</reference>
<dbReference type="InterPro" id="IPR015947">
    <property type="entry name" value="PUA-like_sf"/>
</dbReference>
<evidence type="ECO:0000259" key="2">
    <source>
        <dbReference type="Pfam" id="PF01747"/>
    </source>
</evidence>
<dbReference type="Gene3D" id="3.40.50.620">
    <property type="entry name" value="HUPs"/>
    <property type="match status" value="1"/>
</dbReference>
<dbReference type="InterPro" id="IPR014729">
    <property type="entry name" value="Rossmann-like_a/b/a_fold"/>
</dbReference>
<dbReference type="Pfam" id="PF01747">
    <property type="entry name" value="ATP-sulfurylase"/>
    <property type="match status" value="1"/>
</dbReference>
<keyword evidence="3" id="KW-0548">Nucleotidyltransferase</keyword>
<name>A0ABS2WTN5_9BACT</name>
<dbReference type="PANTHER" id="PTHR43509">
    <property type="match status" value="1"/>
</dbReference>
<evidence type="ECO:0000313" key="3">
    <source>
        <dbReference type="EMBL" id="MBN2965021.1"/>
    </source>
</evidence>
<evidence type="ECO:0000313" key="4">
    <source>
        <dbReference type="Proteomes" id="UP000703590"/>
    </source>
</evidence>
<dbReference type="Gene3D" id="3.10.400.10">
    <property type="entry name" value="Sulfate adenylyltransferase"/>
    <property type="match status" value="1"/>
</dbReference>
<organism evidence="3 4">
    <name type="scientific">Sulfurospirillum tamanense</name>
    <dbReference type="NCBI Taxonomy" id="2813362"/>
    <lineage>
        <taxon>Bacteria</taxon>
        <taxon>Pseudomonadati</taxon>
        <taxon>Campylobacterota</taxon>
        <taxon>Epsilonproteobacteria</taxon>
        <taxon>Campylobacterales</taxon>
        <taxon>Sulfurospirillaceae</taxon>
        <taxon>Sulfurospirillum</taxon>
    </lineage>
</organism>
<comment type="caution">
    <text evidence="3">The sequence shown here is derived from an EMBL/GenBank/DDBJ whole genome shotgun (WGS) entry which is preliminary data.</text>
</comment>
<dbReference type="RefSeq" id="WP_205459569.1">
    <property type="nucleotide sequence ID" value="NZ_JAFHKK010000022.1"/>
</dbReference>
<comment type="pathway">
    <text evidence="1">Sulfur metabolism; hydrogen sulfide biosynthesis; sulfite from sulfate: step 1/3.</text>
</comment>
<keyword evidence="4" id="KW-1185">Reference proteome</keyword>
<evidence type="ECO:0000256" key="1">
    <source>
        <dbReference type="ARBA" id="ARBA00005048"/>
    </source>
</evidence>
<dbReference type="PANTHER" id="PTHR43509:SF1">
    <property type="entry name" value="SULFATE ADENYLYLTRANSFERASE"/>
    <property type="match status" value="1"/>
</dbReference>
<dbReference type="Proteomes" id="UP000703590">
    <property type="component" value="Unassembled WGS sequence"/>
</dbReference>
<gene>
    <name evidence="3" type="ORF">JWV37_09535</name>
</gene>
<dbReference type="SUPFAM" id="SSF88697">
    <property type="entry name" value="PUA domain-like"/>
    <property type="match status" value="1"/>
</dbReference>
<reference evidence="4" key="2">
    <citation type="submission" date="2021-02" db="EMBL/GenBank/DDBJ databases">
        <title>Sulfurospirillum tamanensis sp. nov.</title>
        <authorList>
            <person name="Merkel A.Y."/>
        </authorList>
    </citation>
    <scope>NUCLEOTIDE SEQUENCE [LARGE SCALE GENOMIC DNA]</scope>
    <source>
        <strain evidence="4">T05b</strain>
    </source>
</reference>
<dbReference type="InterPro" id="IPR024951">
    <property type="entry name" value="Sulfurylase_cat_dom"/>
</dbReference>
<feature type="domain" description="Sulphate adenylyltransferase catalytic" evidence="2">
    <location>
        <begin position="143"/>
        <end position="351"/>
    </location>
</feature>